<feature type="coiled-coil region" evidence="2">
    <location>
        <begin position="366"/>
        <end position="428"/>
    </location>
</feature>
<evidence type="ECO:0000259" key="4">
    <source>
        <dbReference type="Pfam" id="PF21771"/>
    </source>
</evidence>
<name>A0ABQ8EZF8_9FUNG</name>
<dbReference type="PANTHER" id="PTHR32083">
    <property type="entry name" value="CILIA AND FLAGELLA-ASSOCIATED PROTEIN 58-RELATED"/>
    <property type="match status" value="1"/>
</dbReference>
<accession>A0ABQ8EZF8</accession>
<feature type="coiled-coil region" evidence="2">
    <location>
        <begin position="730"/>
        <end position="806"/>
    </location>
</feature>
<feature type="compositionally biased region" description="Low complexity" evidence="3">
    <location>
        <begin position="1216"/>
        <end position="1226"/>
    </location>
</feature>
<feature type="compositionally biased region" description="Acidic residues" evidence="3">
    <location>
        <begin position="78"/>
        <end position="88"/>
    </location>
</feature>
<reference evidence="5 6" key="1">
    <citation type="submission" date="2021-02" db="EMBL/GenBank/DDBJ databases">
        <title>Variation within the Batrachochytrium salamandrivorans European outbreak.</title>
        <authorList>
            <person name="Kelly M."/>
            <person name="Pasmans F."/>
            <person name="Shea T.P."/>
            <person name="Munoz J.F."/>
            <person name="Carranza S."/>
            <person name="Cuomo C.A."/>
            <person name="Martel A."/>
        </authorList>
    </citation>
    <scope>NUCLEOTIDE SEQUENCE [LARGE SCALE GENOMIC DNA]</scope>
    <source>
        <strain evidence="5 6">AMFP18/2</strain>
    </source>
</reference>
<evidence type="ECO:0000256" key="1">
    <source>
        <dbReference type="ARBA" id="ARBA00023054"/>
    </source>
</evidence>
<feature type="coiled-coil region" evidence="2">
    <location>
        <begin position="1030"/>
        <end position="1057"/>
    </location>
</feature>
<feature type="compositionally biased region" description="Basic and acidic residues" evidence="3">
    <location>
        <begin position="1"/>
        <end position="15"/>
    </location>
</feature>
<dbReference type="Pfam" id="PF21771">
    <property type="entry name" value="CFAP58_CC"/>
    <property type="match status" value="1"/>
</dbReference>
<keyword evidence="1 2" id="KW-0175">Coiled coil</keyword>
<feature type="coiled-coil region" evidence="2">
    <location>
        <begin position="590"/>
        <end position="659"/>
    </location>
</feature>
<dbReference type="Proteomes" id="UP001648503">
    <property type="component" value="Unassembled WGS sequence"/>
</dbReference>
<proteinExistence type="predicted"/>
<feature type="region of interest" description="Disordered" evidence="3">
    <location>
        <begin position="1"/>
        <end position="105"/>
    </location>
</feature>
<feature type="coiled-coil region" evidence="2">
    <location>
        <begin position="870"/>
        <end position="914"/>
    </location>
</feature>
<feature type="region of interest" description="Disordered" evidence="3">
    <location>
        <begin position="1179"/>
        <end position="1249"/>
    </location>
</feature>
<dbReference type="PANTHER" id="PTHR32083:SF0">
    <property type="entry name" value="CILIA AND FLAGELLA-ASSOCIATED PROTEIN 58"/>
    <property type="match status" value="1"/>
</dbReference>
<protein>
    <recommendedName>
        <fullName evidence="4">Cilia- and flagella-associated protein 58 central coiled coil domain-containing protein</fullName>
    </recommendedName>
</protein>
<feature type="compositionally biased region" description="Basic and acidic residues" evidence="3">
    <location>
        <begin position="435"/>
        <end position="448"/>
    </location>
</feature>
<evidence type="ECO:0000313" key="5">
    <source>
        <dbReference type="EMBL" id="KAH6589373.1"/>
    </source>
</evidence>
<dbReference type="EMBL" id="JAFCIX010000466">
    <property type="protein sequence ID" value="KAH6589373.1"/>
    <property type="molecule type" value="Genomic_DNA"/>
</dbReference>
<evidence type="ECO:0000256" key="2">
    <source>
        <dbReference type="SAM" id="Coils"/>
    </source>
</evidence>
<feature type="domain" description="Cilia- and flagella-associated protein 58 central coiled coil" evidence="4">
    <location>
        <begin position="595"/>
        <end position="894"/>
    </location>
</feature>
<evidence type="ECO:0000313" key="6">
    <source>
        <dbReference type="Proteomes" id="UP001648503"/>
    </source>
</evidence>
<feature type="region of interest" description="Disordered" evidence="3">
    <location>
        <begin position="1119"/>
        <end position="1151"/>
    </location>
</feature>
<organism evidence="5 6">
    <name type="scientific">Batrachochytrium salamandrivorans</name>
    <dbReference type="NCBI Taxonomy" id="1357716"/>
    <lineage>
        <taxon>Eukaryota</taxon>
        <taxon>Fungi</taxon>
        <taxon>Fungi incertae sedis</taxon>
        <taxon>Chytridiomycota</taxon>
        <taxon>Chytridiomycota incertae sedis</taxon>
        <taxon>Chytridiomycetes</taxon>
        <taxon>Rhizophydiales</taxon>
        <taxon>Rhizophydiales incertae sedis</taxon>
        <taxon>Batrachochytrium</taxon>
    </lineage>
</organism>
<comment type="caution">
    <text evidence="5">The sequence shown here is derived from an EMBL/GenBank/DDBJ whole genome shotgun (WGS) entry which is preliminary data.</text>
</comment>
<keyword evidence="6" id="KW-1185">Reference proteome</keyword>
<feature type="coiled-coil region" evidence="2">
    <location>
        <begin position="478"/>
        <end position="547"/>
    </location>
</feature>
<gene>
    <name evidence="5" type="ORF">BASA50_010118</name>
</gene>
<feature type="compositionally biased region" description="Basic and acidic residues" evidence="3">
    <location>
        <begin position="93"/>
        <end position="103"/>
    </location>
</feature>
<evidence type="ECO:0000256" key="3">
    <source>
        <dbReference type="SAM" id="MobiDB-lite"/>
    </source>
</evidence>
<dbReference type="InterPro" id="IPR049270">
    <property type="entry name" value="CFAP58_CC"/>
</dbReference>
<feature type="region of interest" description="Disordered" evidence="3">
    <location>
        <begin position="435"/>
        <end position="455"/>
    </location>
</feature>
<sequence length="1343" mass="154601">MSEDGRGENAERNSNTEDDLYTMGDKEYVDTEDDSINDRCLEDDGADDEYSQQQESDVVESDYNAPHRSYKRPTVDIGEQEAYDEDDSGANNDTRHTDEDTHHQRTLYGQERGDDEYPAMENDVNVHQSYDDNDNEIYAGEAEKSGDAILGSMSSKQISNLESENDATPVALGGEDEITDLPTQLYSKSIKRVDDIEPPDIDGDDSIFQDIQTTLQLLISPTVPYNSTDAATSSQDGQKHIVARLKTEYDKLHRLFLSSRKNEQTLMKKCCELTADLTENASKVQEALKISHNDRSTITSLQKEVKAAWKMVESAGEKEIRAKDVAASLRGDADTFRMSSTEARMSPSTNTPLNASSTRNKLVELQMEQEDQLQRVIKEKQVLEQELTAASAEYRELKVENAVTNEKIESLTRERELMDEEMLTLKELLASKKVEQDRDTRSRTKTEQTLKQSTEAWEKREAELKLKVGETKSMHDLVLKLEMQLQNERIRLEKSEKDRDQLGARVMRLQQEYNDQSVSNQRLLNENHEMSRDLKTWEDELSMLKENFKMVSRVKDTLNKKLKSIDEAKMGAEMDRDSLRSTNSHLTHDMEGLNREFELAKKSLEMSSRERDIAQKNFVKATGAAQKQFNVLKLSEQTQRKLEQEIQGYKDEAQKMRKLIYTLEKDRDNKINESSRLDQLIMSKDEDMRMKDMMIFDSKKKTIDFERKLKEQQALYESVRADRNVYSKNLIESQDEITEMKRKLKIINHQVEKLKEEIASREGALVKEHFEHSRLEKEKEALSIQIGKLQQQYEESQQIIQNQQAEENKYRHIITEADMERVRQKKEYDGVVQERDILGTQLIRRNDELSLLYEKIKIQTSTLNKGEIQYRERLEDIRVLRLEIKRLRREKAILQTETQNVDSLRSEIFRLQRDVLRERTRVKVLEEELESPMNIHRWRKLAGSDPSTYELITKIQTLQKRLITKTEEVVEKELVIQQKEKLYTQVKLVLQRQPGPEVVEELRVVRDAVKTKIHECKALASELNMYHSQVNEYKYEIERLGRELQDLKKKYYQLRKRHQGGRRGEGDCLKDRQIAKVGIPVGGVDRGDILYTPNAAESMLTHQQQPIRYVDEEYIDIDGEPKPHLSSRGVTSGKLSIKSHPSSGPRFSGGGFNMSTGVHHLTKPSADYRDNVDSKVCCDENAKKGTPDQLSYSKHPGSEPTDTNNTHELTNDFDSSRGSSRKQSLSQKKDSIDYAHGVHSSSQKVESITPGKIVGHIDVFEQTGQASNDFHQNAHNDPKYESNNETLEKNVHQSCANVDMRLPPLPNTTIAGSLLRDSNDTKPLAYSAETSLISQEKNSESTE</sequence>